<evidence type="ECO:0000313" key="1">
    <source>
        <dbReference type="EMBL" id="MPL87141.1"/>
    </source>
</evidence>
<organism evidence="1">
    <name type="scientific">bioreactor metagenome</name>
    <dbReference type="NCBI Taxonomy" id="1076179"/>
    <lineage>
        <taxon>unclassified sequences</taxon>
        <taxon>metagenomes</taxon>
        <taxon>ecological metagenomes</taxon>
    </lineage>
</organism>
<name>A0A644V7G8_9ZZZZ</name>
<dbReference type="SUPFAM" id="SSF52540">
    <property type="entry name" value="P-loop containing nucleoside triphosphate hydrolases"/>
    <property type="match status" value="1"/>
</dbReference>
<reference evidence="1" key="1">
    <citation type="submission" date="2019-08" db="EMBL/GenBank/DDBJ databases">
        <authorList>
            <person name="Kucharzyk K."/>
            <person name="Murdoch R.W."/>
            <person name="Higgins S."/>
            <person name="Loffler F."/>
        </authorList>
    </citation>
    <scope>NUCLEOTIDE SEQUENCE</scope>
</reference>
<dbReference type="AlphaFoldDB" id="A0A644V7G8"/>
<gene>
    <name evidence="1" type="ORF">SDC9_33135</name>
</gene>
<dbReference type="InterPro" id="IPR027417">
    <property type="entry name" value="P-loop_NTPase"/>
</dbReference>
<dbReference type="Gene3D" id="3.40.50.300">
    <property type="entry name" value="P-loop containing nucleotide triphosphate hydrolases"/>
    <property type="match status" value="1"/>
</dbReference>
<sequence length="233" mass="26648">MGGLTRSAVEFALMQMQEENILKHNKNAEYKCPDLLKEDFWKLFVSNASGVLRKRGLYKDFIVDDYNREILKQLYLYLTGNKACKLNVNAGIILAGPVGCGKSVIMESFVNTYNRLCKRAIISIHTKDLVAQIKKEGVSSKNRYQPLYIDDMGRESDEIKDFGNVLTPMVDLFAARYDSGSRTFATTNFNYEELEKKYGEFIVSRLKEMCNFVVMIGPSKRVENPIQTYGKKI</sequence>
<dbReference type="EMBL" id="VSSQ01000233">
    <property type="protein sequence ID" value="MPL87141.1"/>
    <property type="molecule type" value="Genomic_DNA"/>
</dbReference>
<accession>A0A644V7G8</accession>
<comment type="caution">
    <text evidence="1">The sequence shown here is derived from an EMBL/GenBank/DDBJ whole genome shotgun (WGS) entry which is preliminary data.</text>
</comment>
<proteinExistence type="predicted"/>
<protein>
    <submittedName>
        <fullName evidence="1">Uncharacterized protein</fullName>
    </submittedName>
</protein>